<evidence type="ECO:0000256" key="13">
    <source>
        <dbReference type="RuleBase" id="RU004424"/>
    </source>
</evidence>
<evidence type="ECO:0000256" key="4">
    <source>
        <dbReference type="ARBA" id="ARBA00022606"/>
    </source>
</evidence>
<dbReference type="PANTHER" id="PTHR11394">
    <property type="entry name" value="TASTE RECEPTOR TYPE 2"/>
    <property type="match status" value="1"/>
</dbReference>
<dbReference type="OMA" id="EAHIHAM"/>
<dbReference type="Pfam" id="PF05296">
    <property type="entry name" value="TAS2R"/>
    <property type="match status" value="1"/>
</dbReference>
<proteinExistence type="inferred from homology"/>
<keyword evidence="3 13" id="KW-0919">Taste</keyword>
<dbReference type="GO" id="GO:0004930">
    <property type="term" value="F:G protein-coupled receptor activity"/>
    <property type="evidence" value="ECO:0007669"/>
    <property type="project" value="UniProtKB-KW"/>
</dbReference>
<feature type="transmembrane region" description="Helical" evidence="14">
    <location>
        <begin position="105"/>
        <end position="124"/>
    </location>
</feature>
<gene>
    <name evidence="15" type="primary">LOC100075104</name>
</gene>
<dbReference type="InParanoid" id="F7FKJ7"/>
<evidence type="ECO:0000256" key="3">
    <source>
        <dbReference type="ARBA" id="ARBA00022480"/>
    </source>
</evidence>
<dbReference type="FunFam" id="1.20.1070.10:FF:000055">
    <property type="entry name" value="Taste receptor type 2"/>
    <property type="match status" value="1"/>
</dbReference>
<keyword evidence="11 13" id="KW-0807">Transducer</keyword>
<feature type="transmembrane region" description="Helical" evidence="14">
    <location>
        <begin position="197"/>
        <end position="217"/>
    </location>
</feature>
<keyword evidence="5 13" id="KW-0812">Transmembrane</keyword>
<dbReference type="HOGENOM" id="CLU_072337_3_0_1"/>
<evidence type="ECO:0000256" key="9">
    <source>
        <dbReference type="ARBA" id="ARBA00023170"/>
    </source>
</evidence>
<feature type="transmembrane region" description="Helical" evidence="14">
    <location>
        <begin position="144"/>
        <end position="165"/>
    </location>
</feature>
<feature type="transmembrane region" description="Helical" evidence="14">
    <location>
        <begin position="245"/>
        <end position="267"/>
    </location>
</feature>
<dbReference type="Ensembl" id="ENSOANT00000005553.2">
    <property type="protein sequence ID" value="ENSOANP00000005552.2"/>
    <property type="gene ID" value="ENSOANG00000003506.2"/>
</dbReference>
<dbReference type="GeneTree" id="ENSGT01150000286961"/>
<feature type="transmembrane region" description="Helical" evidence="14">
    <location>
        <begin position="25"/>
        <end position="50"/>
    </location>
</feature>
<sequence length="328" mass="36423">SVRRREADLRTLGLPLRKPMDPSCITYLVVLVAEFLVGMSVNGLIVGVSCTHRYRRRRMTPCDLLLTSLGFSRMCLELVLLHASIETFLFLKSYPNSTLQYSFCMFINQVDLWFSTWLSVFYFVKITTFTHPLFLWLKRRISGLVPWLLLCSLLCSVVTNCPLLRKRTGNGLAGNLSGGHPEPGSAQVVVNPLSGPILILPFPIFLTASFLLMVSLCRHVRRMRRSGTGARGPSVAAHSGAIKTVFFFLLFCSSYFVAMTLLCSRTFPIESLFTTLCEIILLACPTGHSVVLVLGNPKMKWAGKRLLTCPGAGRSRGASSLQGLRLKP</sequence>
<name>F7FKJ7_ORNAN</name>
<dbReference type="Gene3D" id="1.20.1070.10">
    <property type="entry name" value="Rhodopsin 7-helix transmembrane proteins"/>
    <property type="match status" value="1"/>
</dbReference>
<accession>F7FKJ7</accession>
<evidence type="ECO:0000256" key="10">
    <source>
        <dbReference type="ARBA" id="ARBA00023180"/>
    </source>
</evidence>
<keyword evidence="10" id="KW-0325">Glycoprotein</keyword>
<organism evidence="15 16">
    <name type="scientific">Ornithorhynchus anatinus</name>
    <name type="common">Duckbill platypus</name>
    <dbReference type="NCBI Taxonomy" id="9258"/>
    <lineage>
        <taxon>Eukaryota</taxon>
        <taxon>Metazoa</taxon>
        <taxon>Chordata</taxon>
        <taxon>Craniata</taxon>
        <taxon>Vertebrata</taxon>
        <taxon>Euteleostomi</taxon>
        <taxon>Mammalia</taxon>
        <taxon>Monotremata</taxon>
        <taxon>Ornithorhynchidae</taxon>
        <taxon>Ornithorhynchus</taxon>
    </lineage>
</organism>
<keyword evidence="9 13" id="KW-0675">Receptor</keyword>
<feature type="transmembrane region" description="Helical" evidence="14">
    <location>
        <begin position="273"/>
        <end position="295"/>
    </location>
</feature>
<feature type="transmembrane region" description="Helical" evidence="14">
    <location>
        <begin position="62"/>
        <end position="85"/>
    </location>
</feature>
<evidence type="ECO:0000256" key="7">
    <source>
        <dbReference type="ARBA" id="ARBA00023040"/>
    </source>
</evidence>
<evidence type="ECO:0000256" key="11">
    <source>
        <dbReference type="ARBA" id="ARBA00023224"/>
    </source>
</evidence>
<evidence type="ECO:0000256" key="6">
    <source>
        <dbReference type="ARBA" id="ARBA00022989"/>
    </source>
</evidence>
<keyword evidence="8 13" id="KW-0472">Membrane</keyword>
<dbReference type="AlphaFoldDB" id="F7FKJ7"/>
<evidence type="ECO:0000256" key="8">
    <source>
        <dbReference type="ARBA" id="ARBA00023136"/>
    </source>
</evidence>
<reference evidence="15" key="1">
    <citation type="submission" date="2025-08" db="UniProtKB">
        <authorList>
            <consortium name="Ensembl"/>
        </authorList>
    </citation>
    <scope>IDENTIFICATION</scope>
    <source>
        <strain evidence="15">Glennie</strain>
    </source>
</reference>
<comment type="similarity">
    <text evidence="2 12">Belongs to the G-protein coupled receptor T2R family.</text>
</comment>
<comment type="subcellular location">
    <subcellularLocation>
        <location evidence="1 13">Membrane</location>
        <topology evidence="1 13">Multi-pass membrane protein</topology>
    </subcellularLocation>
</comment>
<reference evidence="15" key="2">
    <citation type="submission" date="2025-09" db="UniProtKB">
        <authorList>
            <consortium name="Ensembl"/>
        </authorList>
    </citation>
    <scope>IDENTIFICATION</scope>
    <source>
        <strain evidence="15">Glennie</strain>
    </source>
</reference>
<dbReference type="GO" id="GO:0033038">
    <property type="term" value="F:bitter taste receptor activity"/>
    <property type="evidence" value="ECO:0000318"/>
    <property type="project" value="GO_Central"/>
</dbReference>
<evidence type="ECO:0000313" key="16">
    <source>
        <dbReference type="Proteomes" id="UP000002279"/>
    </source>
</evidence>
<evidence type="ECO:0000256" key="5">
    <source>
        <dbReference type="ARBA" id="ARBA00022692"/>
    </source>
</evidence>
<keyword evidence="7 13" id="KW-0297">G-protein coupled receptor</keyword>
<dbReference type="InterPro" id="IPR007960">
    <property type="entry name" value="TAS2R"/>
</dbReference>
<dbReference type="GO" id="GO:0001580">
    <property type="term" value="P:detection of chemical stimulus involved in sensory perception of bitter taste"/>
    <property type="evidence" value="ECO:0000318"/>
    <property type="project" value="GO_Central"/>
</dbReference>
<keyword evidence="4 13" id="KW-0716">Sensory transduction</keyword>
<dbReference type="Proteomes" id="UP000002279">
    <property type="component" value="Unplaced"/>
</dbReference>
<keyword evidence="16" id="KW-1185">Reference proteome</keyword>
<evidence type="ECO:0000256" key="14">
    <source>
        <dbReference type="SAM" id="Phobius"/>
    </source>
</evidence>
<dbReference type="GO" id="GO:0016020">
    <property type="term" value="C:membrane"/>
    <property type="evidence" value="ECO:0000318"/>
    <property type="project" value="GO_Central"/>
</dbReference>
<evidence type="ECO:0000256" key="2">
    <source>
        <dbReference type="ARBA" id="ARBA00007376"/>
    </source>
</evidence>
<dbReference type="FunCoup" id="F7FKJ7">
    <property type="interactions" value="246"/>
</dbReference>
<dbReference type="CDD" id="cd15016">
    <property type="entry name" value="7tm_TAS2R1"/>
    <property type="match status" value="1"/>
</dbReference>
<dbReference type="SUPFAM" id="SSF81321">
    <property type="entry name" value="Family A G protein-coupled receptor-like"/>
    <property type="match status" value="1"/>
</dbReference>
<dbReference type="PANTHER" id="PTHR11394:SF149">
    <property type="entry name" value="TASTE RECEPTOR TYPE 2 MEMBER 1"/>
    <property type="match status" value="1"/>
</dbReference>
<dbReference type="Bgee" id="ENSOANG00000003506">
    <property type="expression patterns" value="Expressed in liver and 4 other cell types or tissues"/>
</dbReference>
<protein>
    <recommendedName>
        <fullName evidence="13">Taste receptor type 2</fullName>
    </recommendedName>
</protein>
<evidence type="ECO:0000256" key="12">
    <source>
        <dbReference type="RuleBase" id="RU004423"/>
    </source>
</evidence>
<evidence type="ECO:0000256" key="1">
    <source>
        <dbReference type="ARBA" id="ARBA00004141"/>
    </source>
</evidence>
<dbReference type="eggNOG" id="ENOG502S2SI">
    <property type="taxonomic scope" value="Eukaryota"/>
</dbReference>
<keyword evidence="6 14" id="KW-1133">Transmembrane helix</keyword>
<evidence type="ECO:0000313" key="15">
    <source>
        <dbReference type="Ensembl" id="ENSOANP00000005552.2"/>
    </source>
</evidence>